<keyword evidence="1" id="KW-0808">Transferase</keyword>
<dbReference type="EMBL" id="JRNU01000036">
    <property type="protein sequence ID" value="KGF51490.1"/>
    <property type="molecule type" value="Genomic_DNA"/>
</dbReference>
<accession>A0A096AXE8</accession>
<dbReference type="GO" id="GO:0016301">
    <property type="term" value="F:kinase activity"/>
    <property type="evidence" value="ECO:0007669"/>
    <property type="project" value="UniProtKB-KW"/>
</dbReference>
<sequence>MNKIKSILLIIAISITYKGMAQSRILPVLEGTTSVKSSAMGGVTMGNTNEMYIYDNPAAMSFNKKTFAINACITAQEKTDAGRLMQYNLGGGYRFNSGTAIMAGVRYLGGLHVNSVKTINEPQTFHPYDAAIDLGCSFLVTPKIAAFTTFSYIKSEAATNTTALSLSVGAAYQNIFNLTASLPTCLTFGVRLLDFGKPVKYNNTGTPQSLPTSIIIGGDWKFNLSEQHTLTYALSCRYFTPKDATEKLLSTGVEYIYKNSLSACIGYQYSNKGNKAITFGAGVQLLKDINLRAAYHHAMTYYDVDYLSLGIGYNM</sequence>
<reference evidence="1 2" key="1">
    <citation type="submission" date="2014-07" db="EMBL/GenBank/DDBJ databases">
        <authorList>
            <person name="McCorrison J."/>
            <person name="Sanka R."/>
            <person name="Torralba M."/>
            <person name="Gillis M."/>
            <person name="Haft D.H."/>
            <person name="Methe B."/>
            <person name="Sutton G."/>
            <person name="Nelson K.E."/>
        </authorList>
    </citation>
    <scope>NUCLEOTIDE SEQUENCE [LARGE SCALE GENOMIC DNA]</scope>
    <source>
        <strain evidence="1 2">DNF00058</strain>
    </source>
</reference>
<gene>
    <name evidence="1" type="ORF">HMPREF9302_07270</name>
</gene>
<dbReference type="RefSeq" id="WP_036856107.1">
    <property type="nucleotide sequence ID" value="NZ_JRNU01000036.1"/>
</dbReference>
<comment type="caution">
    <text evidence="1">The sequence shown here is derived from an EMBL/GenBank/DDBJ whole genome shotgun (WGS) entry which is preliminary data.</text>
</comment>
<protein>
    <submittedName>
        <fullName evidence="1">Histidine kinase</fullName>
    </submittedName>
</protein>
<name>A0A096AXE8_9BACT</name>
<evidence type="ECO:0000313" key="1">
    <source>
        <dbReference type="EMBL" id="KGF51490.1"/>
    </source>
</evidence>
<organism evidence="1 2">
    <name type="scientific">Prevotella amnii DNF00058</name>
    <dbReference type="NCBI Taxonomy" id="1401066"/>
    <lineage>
        <taxon>Bacteria</taxon>
        <taxon>Pseudomonadati</taxon>
        <taxon>Bacteroidota</taxon>
        <taxon>Bacteroidia</taxon>
        <taxon>Bacteroidales</taxon>
        <taxon>Prevotellaceae</taxon>
        <taxon>Prevotella</taxon>
    </lineage>
</organism>
<evidence type="ECO:0000313" key="2">
    <source>
        <dbReference type="Proteomes" id="UP000029614"/>
    </source>
</evidence>
<dbReference type="Proteomes" id="UP000029614">
    <property type="component" value="Unassembled WGS sequence"/>
</dbReference>
<dbReference type="Gene3D" id="2.40.160.60">
    <property type="entry name" value="Outer membrane protein transport protein (OMPP1/FadL/TodX)"/>
    <property type="match status" value="1"/>
</dbReference>
<keyword evidence="2" id="KW-1185">Reference proteome</keyword>
<dbReference type="NCBIfam" id="NF033709">
    <property type="entry name" value="PorV_fam"/>
    <property type="match status" value="1"/>
</dbReference>
<dbReference type="OrthoDB" id="1014835at2"/>
<dbReference type="AlphaFoldDB" id="A0A096AXE8"/>
<dbReference type="SUPFAM" id="SSF56935">
    <property type="entry name" value="Porins"/>
    <property type="match status" value="1"/>
</dbReference>
<proteinExistence type="predicted"/>
<keyword evidence="1" id="KW-0418">Kinase</keyword>